<organism evidence="2 3">
    <name type="scientific">Dichanthelium oligosanthes</name>
    <dbReference type="NCBI Taxonomy" id="888268"/>
    <lineage>
        <taxon>Eukaryota</taxon>
        <taxon>Viridiplantae</taxon>
        <taxon>Streptophyta</taxon>
        <taxon>Embryophyta</taxon>
        <taxon>Tracheophyta</taxon>
        <taxon>Spermatophyta</taxon>
        <taxon>Magnoliopsida</taxon>
        <taxon>Liliopsida</taxon>
        <taxon>Poales</taxon>
        <taxon>Poaceae</taxon>
        <taxon>PACMAD clade</taxon>
        <taxon>Panicoideae</taxon>
        <taxon>Panicodae</taxon>
        <taxon>Paniceae</taxon>
        <taxon>Dichantheliinae</taxon>
        <taxon>Dichanthelium</taxon>
    </lineage>
</organism>
<accession>A0A1E5W5D8</accession>
<name>A0A1E5W5D8_9POAL</name>
<protein>
    <submittedName>
        <fullName evidence="2">Uncharacterized protein</fullName>
    </submittedName>
</protein>
<sequence length="69" mass="7687">MPWRHASTSSMSSRHLCPSRRRRCTTMMRSGRRTASSWTAIRRRGPPLAPAAKAKTGDCCGSKVRVQEA</sequence>
<proteinExistence type="predicted"/>
<evidence type="ECO:0000256" key="1">
    <source>
        <dbReference type="SAM" id="MobiDB-lite"/>
    </source>
</evidence>
<reference evidence="2 3" key="1">
    <citation type="submission" date="2016-09" db="EMBL/GenBank/DDBJ databases">
        <title>The draft genome of Dichanthelium oligosanthes: A C3 panicoid grass species.</title>
        <authorList>
            <person name="Studer A.J."/>
            <person name="Schnable J.C."/>
            <person name="Brutnell T.P."/>
        </authorList>
    </citation>
    <scope>NUCLEOTIDE SEQUENCE [LARGE SCALE GENOMIC DNA]</scope>
    <source>
        <strain evidence="3">cv. Kellogg 1175</strain>
        <tissue evidence="2">Leaf</tissue>
    </source>
</reference>
<gene>
    <name evidence="2" type="ORF">BAE44_0006369</name>
</gene>
<keyword evidence="3" id="KW-1185">Reference proteome</keyword>
<dbReference type="Proteomes" id="UP000095767">
    <property type="component" value="Unassembled WGS sequence"/>
</dbReference>
<feature type="compositionally biased region" description="Polar residues" evidence="1">
    <location>
        <begin position="1"/>
        <end position="13"/>
    </location>
</feature>
<dbReference type="AlphaFoldDB" id="A0A1E5W5D8"/>
<feature type="region of interest" description="Disordered" evidence="1">
    <location>
        <begin position="1"/>
        <end position="69"/>
    </location>
</feature>
<evidence type="ECO:0000313" key="3">
    <source>
        <dbReference type="Proteomes" id="UP000095767"/>
    </source>
</evidence>
<dbReference type="EMBL" id="LWDX02020762">
    <property type="protein sequence ID" value="OEL32612.1"/>
    <property type="molecule type" value="Genomic_DNA"/>
</dbReference>
<comment type="caution">
    <text evidence="2">The sequence shown here is derived from an EMBL/GenBank/DDBJ whole genome shotgun (WGS) entry which is preliminary data.</text>
</comment>
<evidence type="ECO:0000313" key="2">
    <source>
        <dbReference type="EMBL" id="OEL32612.1"/>
    </source>
</evidence>